<feature type="domain" description="DUF2202" evidence="2">
    <location>
        <begin position="150"/>
        <end position="281"/>
    </location>
</feature>
<dbReference type="EMBL" id="SMUV01000062">
    <property type="protein sequence ID" value="TDK48949.1"/>
    <property type="molecule type" value="Genomic_DNA"/>
</dbReference>
<feature type="compositionally biased region" description="Basic and acidic residues" evidence="1">
    <location>
        <begin position="86"/>
        <end position="95"/>
    </location>
</feature>
<keyword evidence="4" id="KW-1185">Reference proteome</keyword>
<dbReference type="Gene3D" id="1.20.1260.10">
    <property type="match status" value="1"/>
</dbReference>
<proteinExistence type="predicted"/>
<feature type="compositionally biased region" description="Basic and acidic residues" evidence="1">
    <location>
        <begin position="104"/>
        <end position="114"/>
    </location>
</feature>
<comment type="caution">
    <text evidence="3">The sequence shown here is derived from an EMBL/GenBank/DDBJ whole genome shotgun (WGS) entry which is preliminary data.</text>
</comment>
<feature type="compositionally biased region" description="Basic and acidic residues" evidence="1">
    <location>
        <begin position="18"/>
        <end position="34"/>
    </location>
</feature>
<evidence type="ECO:0000313" key="4">
    <source>
        <dbReference type="Proteomes" id="UP000295301"/>
    </source>
</evidence>
<organism evidence="3 4">
    <name type="scientific">Antarcticimicrobium luteum</name>
    <dbReference type="NCBI Taxonomy" id="2547397"/>
    <lineage>
        <taxon>Bacteria</taxon>
        <taxon>Pseudomonadati</taxon>
        <taxon>Pseudomonadota</taxon>
        <taxon>Alphaproteobacteria</taxon>
        <taxon>Rhodobacterales</taxon>
        <taxon>Paracoccaceae</taxon>
        <taxon>Antarcticimicrobium</taxon>
    </lineage>
</organism>
<evidence type="ECO:0000256" key="1">
    <source>
        <dbReference type="SAM" id="MobiDB-lite"/>
    </source>
</evidence>
<name>A0A4R5V9W7_9RHOB</name>
<dbReference type="InterPro" id="IPR012347">
    <property type="entry name" value="Ferritin-like"/>
</dbReference>
<feature type="region of interest" description="Disordered" evidence="1">
    <location>
        <begin position="1"/>
        <end position="139"/>
    </location>
</feature>
<gene>
    <name evidence="3" type="ORF">E1832_09150</name>
</gene>
<accession>A0A4R5V9W7</accession>
<dbReference type="SUPFAM" id="SSF47240">
    <property type="entry name" value="Ferritin-like"/>
    <property type="match status" value="1"/>
</dbReference>
<dbReference type="AlphaFoldDB" id="A0A4R5V9W7"/>
<dbReference type="InterPro" id="IPR019243">
    <property type="entry name" value="DUF2202"/>
</dbReference>
<sequence>MKKAAFKSAGGKFQFKHKFGDLTDGPREGRGHDDDGPETDVLSAKELTGRSSRGAGRDADSETDSSSESGHHGHHNHHRGGHHGGRSSEKGDKSELSGTGTGSAERDTHRKDGVEVELTGDDDGDTAVIPTGGDPVPTATATYSDAAIAELLYMIEEEKLAGDIYEAFHEMYGLKVFENIAESEDQHFNALIEQAEPLGIDVDQFVFEPAGTFSNPELQEMYDTLLAQGSESVTGALEVGKAIEERDMVDIAAAIEGVEGTKLATVYDNLLTGSSYHLDAFDSLLMA</sequence>
<dbReference type="Pfam" id="PF09968">
    <property type="entry name" value="DUF2202"/>
    <property type="match status" value="1"/>
</dbReference>
<feature type="compositionally biased region" description="Basic residues" evidence="1">
    <location>
        <begin position="72"/>
        <end position="85"/>
    </location>
</feature>
<evidence type="ECO:0000259" key="2">
    <source>
        <dbReference type="Pfam" id="PF09968"/>
    </source>
</evidence>
<dbReference type="OrthoDB" id="9801086at2"/>
<dbReference type="RefSeq" id="WP_133359441.1">
    <property type="nucleotide sequence ID" value="NZ_SMUV01000062.1"/>
</dbReference>
<dbReference type="CDD" id="cd01048">
    <property type="entry name" value="Ferritin_like_AB2"/>
    <property type="match status" value="1"/>
</dbReference>
<protein>
    <submittedName>
        <fullName evidence="3">DUF2202 domain-containing protein</fullName>
    </submittedName>
</protein>
<dbReference type="InterPro" id="IPR009078">
    <property type="entry name" value="Ferritin-like_SF"/>
</dbReference>
<feature type="compositionally biased region" description="Low complexity" evidence="1">
    <location>
        <begin position="1"/>
        <end position="13"/>
    </location>
</feature>
<evidence type="ECO:0000313" key="3">
    <source>
        <dbReference type="EMBL" id="TDK48949.1"/>
    </source>
</evidence>
<reference evidence="3 4" key="1">
    <citation type="submission" date="2019-03" db="EMBL/GenBank/DDBJ databases">
        <title>Ruegeria lutea sp. nov., a novel strain, isolated from marine sediment, the Masan Bay, South Korea.</title>
        <authorList>
            <person name="Kim J."/>
            <person name="Kim D.-Y."/>
            <person name="Lee S.-S."/>
        </authorList>
    </citation>
    <scope>NUCLEOTIDE SEQUENCE [LARGE SCALE GENOMIC DNA]</scope>
    <source>
        <strain evidence="3 4">318-1</strain>
    </source>
</reference>
<dbReference type="Proteomes" id="UP000295301">
    <property type="component" value="Unassembled WGS sequence"/>
</dbReference>